<reference evidence="2 3" key="1">
    <citation type="submission" date="2016-02" db="EMBL/GenBank/DDBJ databases">
        <authorList>
            <person name="Wen L."/>
            <person name="He K."/>
            <person name="Yang H."/>
        </authorList>
    </citation>
    <scope>NUCLEOTIDE SEQUENCE [LARGE SCALE GENOMIC DNA]</scope>
    <source>
        <strain evidence="2 3">CV58</strain>
    </source>
</reference>
<feature type="compositionally biased region" description="Polar residues" evidence="1">
    <location>
        <begin position="587"/>
        <end position="596"/>
    </location>
</feature>
<proteinExistence type="predicted"/>
<dbReference type="AlphaFoldDB" id="A0A139SJ54"/>
<evidence type="ECO:0000313" key="3">
    <source>
        <dbReference type="Proteomes" id="UP000072660"/>
    </source>
</evidence>
<dbReference type="EMBL" id="LSZO01000211">
    <property type="protein sequence ID" value="KXU34579.1"/>
    <property type="molecule type" value="Genomic_DNA"/>
</dbReference>
<name>A0A139SJ54_9GAMM</name>
<protein>
    <submittedName>
        <fullName evidence="2">Type I-C CRISPR-associated protein Cas8c/Csd1</fullName>
    </submittedName>
</protein>
<sequence>MILSALNSYYQRLLLDSDSGISPPGYSQEKISYAIVLGSDGAVVDVMDIRDTSGKKPTPKSLSVPASFKRTVGVKSFFLWDKTSYALGVSANSKRCEQEHAAFRLLHEQSLAGTEDPGLKALLAFLETWTPEQFQKHPAFVPHREAMLDANIVFRFDDFADKHQYLHQRPAADQAWSKLFDGDAEDRQGICLVTGERAPLARLHPSIKGVRGAQSSGASIVSFNLESFTSYGKEQGENAPISEQAAFAYTTALNHLLRRESRQQIQIGDATVVFWAQATDADQAENAESLLSLFFDPRDEDPREIQKLRDALDQVRQGLPLQALDPGLNDGTHIFVLGISPNAARLSIRFWETQTLATFAARLARHFDDLRLEPSPWRAPPAIWRLLLACAPSRDGRSKNEDVPPFLAGETTRAILAGTPYPRSLLGTILMRLRADGHISGTRVALCKAILARDARLGNINKEPPPVSLDSTNTNPGYLLGRLFSTLERVQGDALGPQINATIRDRYYGAASATPAIVFPLLLRNAQNHLSRVRKDNPGRAVNLEKEIGEIIDALGTTFPRSLRMEAQGHFAIGYYHQKTKPRSARPDTQTTTDNDSAGENE</sequence>
<dbReference type="Pfam" id="PF09709">
    <property type="entry name" value="Cas_Csd1"/>
    <property type="match status" value="1"/>
</dbReference>
<dbReference type="OrthoDB" id="9778918at2"/>
<dbReference type="InterPro" id="IPR010144">
    <property type="entry name" value="CRISPR-assoc_prot_Csd1-typ"/>
</dbReference>
<comment type="caution">
    <text evidence="2">The sequence shown here is derived from an EMBL/GenBank/DDBJ whole genome shotgun (WGS) entry which is preliminary data.</text>
</comment>
<dbReference type="NCBIfam" id="TIGR01863">
    <property type="entry name" value="cas_Csd1"/>
    <property type="match status" value="1"/>
</dbReference>
<evidence type="ECO:0000313" key="2">
    <source>
        <dbReference type="EMBL" id="KXU34579.1"/>
    </source>
</evidence>
<feature type="region of interest" description="Disordered" evidence="1">
    <location>
        <begin position="577"/>
        <end position="602"/>
    </location>
</feature>
<dbReference type="CDD" id="cd09757">
    <property type="entry name" value="Cas8c_I-C"/>
    <property type="match status" value="1"/>
</dbReference>
<dbReference type="RefSeq" id="WP_068392836.1">
    <property type="nucleotide sequence ID" value="NZ_LSZO01000211.1"/>
</dbReference>
<gene>
    <name evidence="2" type="ORF">AXE65_06990</name>
</gene>
<organism evidence="2 3">
    <name type="scientific">Ventosimonas gracilis</name>
    <dbReference type="NCBI Taxonomy" id="1680762"/>
    <lineage>
        <taxon>Bacteria</taxon>
        <taxon>Pseudomonadati</taxon>
        <taxon>Pseudomonadota</taxon>
        <taxon>Gammaproteobacteria</taxon>
        <taxon>Pseudomonadales</taxon>
        <taxon>Ventosimonadaceae</taxon>
        <taxon>Ventosimonas</taxon>
    </lineage>
</organism>
<dbReference type="Proteomes" id="UP000072660">
    <property type="component" value="Unassembled WGS sequence"/>
</dbReference>
<keyword evidence="3" id="KW-1185">Reference proteome</keyword>
<evidence type="ECO:0000256" key="1">
    <source>
        <dbReference type="SAM" id="MobiDB-lite"/>
    </source>
</evidence>
<accession>A0A139SJ54</accession>